<dbReference type="RefSeq" id="WP_132321712.1">
    <property type="nucleotide sequence ID" value="NZ_FWZT01000016.1"/>
</dbReference>
<feature type="domain" description="Response regulatory" evidence="3">
    <location>
        <begin position="8"/>
        <end position="120"/>
    </location>
</feature>
<reference evidence="5" key="1">
    <citation type="submission" date="2017-04" db="EMBL/GenBank/DDBJ databases">
        <authorList>
            <person name="Varghese N."/>
            <person name="Submissions S."/>
        </authorList>
    </citation>
    <scope>NUCLEOTIDE SEQUENCE [LARGE SCALE GENOMIC DNA]</scope>
    <source>
        <strain evidence="5">RKEM611</strain>
    </source>
</reference>
<dbReference type="PROSITE" id="PS50110">
    <property type="entry name" value="RESPONSE_REGULATORY"/>
    <property type="match status" value="1"/>
</dbReference>
<dbReference type="EMBL" id="FWZT01000016">
    <property type="protein sequence ID" value="SMF53164.1"/>
    <property type="molecule type" value="Genomic_DNA"/>
</dbReference>
<dbReference type="PANTHER" id="PTHR44591">
    <property type="entry name" value="STRESS RESPONSE REGULATOR PROTEIN 1"/>
    <property type="match status" value="1"/>
</dbReference>
<dbReference type="InterPro" id="IPR011006">
    <property type="entry name" value="CheY-like_superfamily"/>
</dbReference>
<proteinExistence type="predicted"/>
<evidence type="ECO:0000313" key="5">
    <source>
        <dbReference type="Proteomes" id="UP000192907"/>
    </source>
</evidence>
<dbReference type="AlphaFoldDB" id="A0A1Y6CAD4"/>
<dbReference type="CDD" id="cd00156">
    <property type="entry name" value="REC"/>
    <property type="match status" value="1"/>
</dbReference>
<dbReference type="SUPFAM" id="SSF52172">
    <property type="entry name" value="CheY-like"/>
    <property type="match status" value="1"/>
</dbReference>
<evidence type="ECO:0000256" key="2">
    <source>
        <dbReference type="PROSITE-ProRule" id="PRU00169"/>
    </source>
</evidence>
<gene>
    <name evidence="4" type="ORF">SAMN06296036_116104</name>
</gene>
<dbReference type="Proteomes" id="UP000192907">
    <property type="component" value="Unassembled WGS sequence"/>
</dbReference>
<protein>
    <submittedName>
        <fullName evidence="4">Response regulator receiver domain-containing protein</fullName>
    </submittedName>
</protein>
<dbReference type="OrthoDB" id="5294427at2"/>
<evidence type="ECO:0000313" key="4">
    <source>
        <dbReference type="EMBL" id="SMF53164.1"/>
    </source>
</evidence>
<keyword evidence="1 2" id="KW-0597">Phosphoprotein</keyword>
<dbReference type="PANTHER" id="PTHR44591:SF21">
    <property type="entry name" value="TWO-COMPONENT RESPONSE REGULATOR"/>
    <property type="match status" value="1"/>
</dbReference>
<sequence length="120" mass="13848">MESDKQMKILYLDDDPDQLEFAVEMLAEHARVTTARNPKEALEQLREETFDLLVTDIIMPGSCGIDFAKKVQVDYPELPMVAVSGAGLQCRQQLSQELQAVFMDFLEKPNTWTELRQRWL</sequence>
<dbReference type="GO" id="GO:0000160">
    <property type="term" value="P:phosphorelay signal transduction system"/>
    <property type="evidence" value="ECO:0007669"/>
    <property type="project" value="InterPro"/>
</dbReference>
<dbReference type="STRING" id="1513793.SAMN06296036_116104"/>
<keyword evidence="5" id="KW-1185">Reference proteome</keyword>
<feature type="modified residue" description="4-aspartylphosphate" evidence="2">
    <location>
        <position position="56"/>
    </location>
</feature>
<dbReference type="Pfam" id="PF00072">
    <property type="entry name" value="Response_reg"/>
    <property type="match status" value="1"/>
</dbReference>
<dbReference type="InterPro" id="IPR001789">
    <property type="entry name" value="Sig_transdc_resp-reg_receiver"/>
</dbReference>
<organism evidence="4 5">
    <name type="scientific">Pseudobacteriovorax antillogorgiicola</name>
    <dbReference type="NCBI Taxonomy" id="1513793"/>
    <lineage>
        <taxon>Bacteria</taxon>
        <taxon>Pseudomonadati</taxon>
        <taxon>Bdellovibrionota</taxon>
        <taxon>Oligoflexia</taxon>
        <taxon>Oligoflexales</taxon>
        <taxon>Pseudobacteriovoracaceae</taxon>
        <taxon>Pseudobacteriovorax</taxon>
    </lineage>
</organism>
<evidence type="ECO:0000259" key="3">
    <source>
        <dbReference type="PROSITE" id="PS50110"/>
    </source>
</evidence>
<dbReference type="Gene3D" id="3.40.50.2300">
    <property type="match status" value="1"/>
</dbReference>
<accession>A0A1Y6CAD4</accession>
<evidence type="ECO:0000256" key="1">
    <source>
        <dbReference type="ARBA" id="ARBA00022553"/>
    </source>
</evidence>
<dbReference type="SMART" id="SM00448">
    <property type="entry name" value="REC"/>
    <property type="match status" value="1"/>
</dbReference>
<name>A0A1Y6CAD4_9BACT</name>
<dbReference type="InterPro" id="IPR050595">
    <property type="entry name" value="Bact_response_regulator"/>
</dbReference>